<comment type="caution">
    <text evidence="4">The sequence shown here is derived from an EMBL/GenBank/DDBJ whole genome shotgun (WGS) entry which is preliminary data.</text>
</comment>
<evidence type="ECO:0000313" key="4">
    <source>
        <dbReference type="EMBL" id="RDL40157.1"/>
    </source>
</evidence>
<dbReference type="SUPFAM" id="SSF48264">
    <property type="entry name" value="Cytochrome P450"/>
    <property type="match status" value="1"/>
</dbReference>
<dbReference type="GO" id="GO:0004497">
    <property type="term" value="F:monooxygenase activity"/>
    <property type="evidence" value="ECO:0007669"/>
    <property type="project" value="InterPro"/>
</dbReference>
<comment type="cofactor">
    <cofactor evidence="3">
        <name>heme</name>
        <dbReference type="ChEBI" id="CHEBI:30413"/>
    </cofactor>
</comment>
<keyword evidence="3" id="KW-0479">Metal-binding</keyword>
<dbReference type="Pfam" id="PF00067">
    <property type="entry name" value="p450"/>
    <property type="match status" value="1"/>
</dbReference>
<reference evidence="4 5" key="1">
    <citation type="journal article" date="2018" name="IMA Fungus">
        <title>IMA Genome-F 9: Draft genome sequence of Annulohypoxylon stygium, Aspergillus mulundensis, Berkeleyomyces basicola (syn. Thielaviopsis basicola), Ceratocystis smalleyi, two Cercospora beticola strains, Coleophoma cylindrospora, Fusarium fracticaudum, Phialophora cf. hyalina, and Morchella septimelata.</title>
        <authorList>
            <person name="Wingfield B.D."/>
            <person name="Bills G.F."/>
            <person name="Dong Y."/>
            <person name="Huang W."/>
            <person name="Nel W.J."/>
            <person name="Swalarsk-Parry B.S."/>
            <person name="Vaghefi N."/>
            <person name="Wilken P.M."/>
            <person name="An Z."/>
            <person name="de Beer Z.W."/>
            <person name="De Vos L."/>
            <person name="Chen L."/>
            <person name="Duong T.A."/>
            <person name="Gao Y."/>
            <person name="Hammerbacher A."/>
            <person name="Kikkert J.R."/>
            <person name="Li Y."/>
            <person name="Li H."/>
            <person name="Li K."/>
            <person name="Li Q."/>
            <person name="Liu X."/>
            <person name="Ma X."/>
            <person name="Naidoo K."/>
            <person name="Pethybridge S.J."/>
            <person name="Sun J."/>
            <person name="Steenkamp E.T."/>
            <person name="van der Nest M.A."/>
            <person name="van Wyk S."/>
            <person name="Wingfield M.J."/>
            <person name="Xiong C."/>
            <person name="Yue Q."/>
            <person name="Zhang X."/>
        </authorList>
    </citation>
    <scope>NUCLEOTIDE SEQUENCE [LARGE SCALE GENOMIC DNA]</scope>
    <source>
        <strain evidence="4 5">BP 5553</strain>
    </source>
</reference>
<gene>
    <name evidence="4" type="ORF">BP5553_00136</name>
</gene>
<accession>A0A370TXA7</accession>
<evidence type="ECO:0000313" key="5">
    <source>
        <dbReference type="Proteomes" id="UP000254866"/>
    </source>
</evidence>
<dbReference type="AlphaFoldDB" id="A0A370TXA7"/>
<dbReference type="InterPro" id="IPR002401">
    <property type="entry name" value="Cyt_P450_E_grp-I"/>
</dbReference>
<sequence>MGSGFHKGKFYSDLLLKGTLVCISSNKEHAMRRKAFPQAFTQKNLLEWESMIKRAVTVSIEKMREAGAEGKEVDILAGFTSMASGIIGEFCFGESFKSGEEEIHQIGENPNHDAVIKGIQSELLIPGGETLRNVPSYLQVLPLPILRLVLSSWSALKTPGKQQALKRDNLIQSTKHKTLLTKALAENEESLGLSDEVIVREAKAFIIAGTDTTAVTATYLVWAVLNHPEVKAKLQREVDSLPLDFSVAEVQSLPYLQLVITEMLRMYGSASGSLPRATPAGGKQIGEWFVPEGTEVSTQAYTLHHNPDIFEDPYLFRPERWEKRTPQMKEAYMPFAIGARGCIGQNLAQIELALSITAFLRKCPNARVASSMTDFDMEIEDNFVMSPKGHKCMVIL</sequence>
<dbReference type="EMBL" id="NPIC01000001">
    <property type="protein sequence ID" value="RDL40157.1"/>
    <property type="molecule type" value="Genomic_DNA"/>
</dbReference>
<feature type="binding site" description="axial binding residue" evidence="3">
    <location>
        <position position="342"/>
    </location>
    <ligand>
        <name>heme</name>
        <dbReference type="ChEBI" id="CHEBI:30413"/>
    </ligand>
    <ligandPart>
        <name>Fe</name>
        <dbReference type="ChEBI" id="CHEBI:18248"/>
    </ligandPart>
</feature>
<evidence type="ECO:0008006" key="6">
    <source>
        <dbReference type="Google" id="ProtNLM"/>
    </source>
</evidence>
<keyword evidence="3" id="KW-0408">Iron</keyword>
<dbReference type="RefSeq" id="XP_031872813.1">
    <property type="nucleotide sequence ID" value="XM_032008759.1"/>
</dbReference>
<dbReference type="Gene3D" id="1.10.630.10">
    <property type="entry name" value="Cytochrome P450"/>
    <property type="match status" value="1"/>
</dbReference>
<dbReference type="PANTHER" id="PTHR24305:SF96">
    <property type="entry name" value="CYTOCHROME P450 MONOOXYGENASE STCB-RELATED"/>
    <property type="match status" value="1"/>
</dbReference>
<dbReference type="Proteomes" id="UP000254866">
    <property type="component" value="Unassembled WGS sequence"/>
</dbReference>
<comment type="similarity">
    <text evidence="1">Belongs to the cytochrome P450 family.</text>
</comment>
<keyword evidence="5" id="KW-1185">Reference proteome</keyword>
<dbReference type="PRINTS" id="PR00385">
    <property type="entry name" value="P450"/>
</dbReference>
<protein>
    <recommendedName>
        <fullName evidence="6">Cytochrome P450</fullName>
    </recommendedName>
</protein>
<dbReference type="STRING" id="2656787.A0A370TXA7"/>
<dbReference type="InterPro" id="IPR050121">
    <property type="entry name" value="Cytochrome_P450_monoxygenase"/>
</dbReference>
<organism evidence="4 5">
    <name type="scientific">Venustampulla echinocandica</name>
    <dbReference type="NCBI Taxonomy" id="2656787"/>
    <lineage>
        <taxon>Eukaryota</taxon>
        <taxon>Fungi</taxon>
        <taxon>Dikarya</taxon>
        <taxon>Ascomycota</taxon>
        <taxon>Pezizomycotina</taxon>
        <taxon>Leotiomycetes</taxon>
        <taxon>Helotiales</taxon>
        <taxon>Pleuroascaceae</taxon>
        <taxon>Venustampulla</taxon>
    </lineage>
</organism>
<dbReference type="GO" id="GO:0020037">
    <property type="term" value="F:heme binding"/>
    <property type="evidence" value="ECO:0007669"/>
    <property type="project" value="InterPro"/>
</dbReference>
<evidence type="ECO:0000256" key="1">
    <source>
        <dbReference type="ARBA" id="ARBA00010617"/>
    </source>
</evidence>
<keyword evidence="2" id="KW-0560">Oxidoreductase</keyword>
<dbReference type="GO" id="GO:0005506">
    <property type="term" value="F:iron ion binding"/>
    <property type="evidence" value="ECO:0007669"/>
    <property type="project" value="InterPro"/>
</dbReference>
<dbReference type="GeneID" id="43592985"/>
<dbReference type="InterPro" id="IPR036396">
    <property type="entry name" value="Cyt_P450_sf"/>
</dbReference>
<evidence type="ECO:0000256" key="2">
    <source>
        <dbReference type="ARBA" id="ARBA00023002"/>
    </source>
</evidence>
<dbReference type="OrthoDB" id="1470350at2759"/>
<dbReference type="GO" id="GO:0016705">
    <property type="term" value="F:oxidoreductase activity, acting on paired donors, with incorporation or reduction of molecular oxygen"/>
    <property type="evidence" value="ECO:0007669"/>
    <property type="project" value="InterPro"/>
</dbReference>
<dbReference type="InterPro" id="IPR001128">
    <property type="entry name" value="Cyt_P450"/>
</dbReference>
<evidence type="ECO:0000256" key="3">
    <source>
        <dbReference type="PIRSR" id="PIRSR602401-1"/>
    </source>
</evidence>
<dbReference type="PANTHER" id="PTHR24305">
    <property type="entry name" value="CYTOCHROME P450"/>
    <property type="match status" value="1"/>
</dbReference>
<name>A0A370TXA7_9HELO</name>
<dbReference type="PRINTS" id="PR00463">
    <property type="entry name" value="EP450I"/>
</dbReference>
<proteinExistence type="inferred from homology"/>
<keyword evidence="3" id="KW-0349">Heme</keyword>